<sequence>MRCAAGCEMQGCGALRTAQCTCSFVLAWVVSVWVVGRSWFWWDCCCARHAYTRVGIRVAVALSKWIGMVIWCHY</sequence>
<proteinExistence type="predicted"/>
<evidence type="ECO:0000313" key="1">
    <source>
        <dbReference type="EMBL" id="PKX92933.1"/>
    </source>
</evidence>
<dbReference type="RefSeq" id="XP_024681528.1">
    <property type="nucleotide sequence ID" value="XM_024821364.1"/>
</dbReference>
<dbReference type="EMBL" id="MSZS01000005">
    <property type="protein sequence ID" value="PKX92933.1"/>
    <property type="molecule type" value="Genomic_DNA"/>
</dbReference>
<organism evidence="1 2">
    <name type="scientific">Aspergillus novofumigatus (strain IBT 16806)</name>
    <dbReference type="NCBI Taxonomy" id="1392255"/>
    <lineage>
        <taxon>Eukaryota</taxon>
        <taxon>Fungi</taxon>
        <taxon>Dikarya</taxon>
        <taxon>Ascomycota</taxon>
        <taxon>Pezizomycotina</taxon>
        <taxon>Eurotiomycetes</taxon>
        <taxon>Eurotiomycetidae</taxon>
        <taxon>Eurotiales</taxon>
        <taxon>Aspergillaceae</taxon>
        <taxon>Aspergillus</taxon>
        <taxon>Aspergillus subgen. Fumigati</taxon>
    </lineage>
</organism>
<gene>
    <name evidence="1" type="ORF">P174DRAFT_216681</name>
</gene>
<protein>
    <submittedName>
        <fullName evidence="1">Uncharacterized protein</fullName>
    </submittedName>
</protein>
<dbReference type="Proteomes" id="UP000234474">
    <property type="component" value="Unassembled WGS sequence"/>
</dbReference>
<dbReference type="AlphaFoldDB" id="A0A2I1C5N2"/>
<evidence type="ECO:0000313" key="2">
    <source>
        <dbReference type="Proteomes" id="UP000234474"/>
    </source>
</evidence>
<accession>A0A2I1C5N2</accession>
<dbReference type="GeneID" id="36528690"/>
<keyword evidence="2" id="KW-1185">Reference proteome</keyword>
<comment type="caution">
    <text evidence="1">The sequence shown here is derived from an EMBL/GenBank/DDBJ whole genome shotgun (WGS) entry which is preliminary data.</text>
</comment>
<name>A0A2I1C5N2_ASPN1</name>
<reference evidence="2" key="1">
    <citation type="journal article" date="2018" name="Proc. Natl. Acad. Sci. U.S.A.">
        <title>Linking secondary metabolites to gene clusters through genome sequencing of six diverse Aspergillus species.</title>
        <authorList>
            <person name="Kaerboelling I."/>
            <person name="Vesth T.C."/>
            <person name="Frisvad J.C."/>
            <person name="Nybo J.L."/>
            <person name="Theobald S."/>
            <person name="Kuo A."/>
            <person name="Bowyer P."/>
            <person name="Matsuda Y."/>
            <person name="Mondo S."/>
            <person name="Lyhne E.K."/>
            <person name="Kogle M.E."/>
            <person name="Clum A."/>
            <person name="Lipzen A."/>
            <person name="Salamov A."/>
            <person name="Ngan C.Y."/>
            <person name="Daum C."/>
            <person name="Chiniquy J."/>
            <person name="Barry K."/>
            <person name="LaButti K."/>
            <person name="Haridas S."/>
            <person name="Simmons B.A."/>
            <person name="Magnuson J.K."/>
            <person name="Mortensen U.H."/>
            <person name="Larsen T.O."/>
            <person name="Grigoriev I.V."/>
            <person name="Baker S.E."/>
            <person name="Andersen M.R."/>
        </authorList>
    </citation>
    <scope>NUCLEOTIDE SEQUENCE [LARGE SCALE GENOMIC DNA]</scope>
    <source>
        <strain evidence="2">IBT 16806</strain>
    </source>
</reference>
<dbReference type="VEuPathDB" id="FungiDB:P174DRAFT_216681"/>